<dbReference type="InterPro" id="IPR010998">
    <property type="entry name" value="Integrase_recombinase_N"/>
</dbReference>
<evidence type="ECO:0000259" key="6">
    <source>
        <dbReference type="PROSITE" id="PS51898"/>
    </source>
</evidence>
<evidence type="ECO:0000259" key="7">
    <source>
        <dbReference type="PROSITE" id="PS51900"/>
    </source>
</evidence>
<dbReference type="GO" id="GO:0015074">
    <property type="term" value="P:DNA integration"/>
    <property type="evidence" value="ECO:0007669"/>
    <property type="project" value="UniProtKB-KW"/>
</dbReference>
<dbReference type="GO" id="GO:0003677">
    <property type="term" value="F:DNA binding"/>
    <property type="evidence" value="ECO:0007669"/>
    <property type="project" value="UniProtKB-UniRule"/>
</dbReference>
<dbReference type="CDD" id="cd01189">
    <property type="entry name" value="INT_ICEBs1_C_like"/>
    <property type="match status" value="1"/>
</dbReference>
<evidence type="ECO:0000313" key="8">
    <source>
        <dbReference type="EMBL" id="MBF8187837.1"/>
    </source>
</evidence>
<dbReference type="Pfam" id="PF14659">
    <property type="entry name" value="Phage_int_SAM_3"/>
    <property type="match status" value="1"/>
</dbReference>
<feature type="region of interest" description="Disordered" evidence="5">
    <location>
        <begin position="415"/>
        <end position="452"/>
    </location>
</feature>
<gene>
    <name evidence="8" type="ORF">ITP53_19275</name>
</gene>
<reference evidence="8" key="1">
    <citation type="submission" date="2020-11" db="EMBL/GenBank/DDBJ databases">
        <title>Whole-genome analyses of Nonomuraea sp. K274.</title>
        <authorList>
            <person name="Veyisoglu A."/>
        </authorList>
    </citation>
    <scope>NUCLEOTIDE SEQUENCE</scope>
    <source>
        <strain evidence="8">K274</strain>
    </source>
</reference>
<dbReference type="InterPro" id="IPR013762">
    <property type="entry name" value="Integrase-like_cat_sf"/>
</dbReference>
<dbReference type="EMBL" id="JADOGI010000053">
    <property type="protein sequence ID" value="MBF8187837.1"/>
    <property type="molecule type" value="Genomic_DNA"/>
</dbReference>
<dbReference type="Pfam" id="PF00589">
    <property type="entry name" value="Phage_integrase"/>
    <property type="match status" value="1"/>
</dbReference>
<dbReference type="InterPro" id="IPR004107">
    <property type="entry name" value="Integrase_SAM-like_N"/>
</dbReference>
<name>A0A931EZR8_9ACTN</name>
<dbReference type="PROSITE" id="PS51898">
    <property type="entry name" value="TYR_RECOMBINASE"/>
    <property type="match status" value="1"/>
</dbReference>
<keyword evidence="2 4" id="KW-0238">DNA-binding</keyword>
<evidence type="ECO:0000313" key="9">
    <source>
        <dbReference type="Proteomes" id="UP000605361"/>
    </source>
</evidence>
<dbReference type="InterPro" id="IPR044068">
    <property type="entry name" value="CB"/>
</dbReference>
<dbReference type="PANTHER" id="PTHR30349:SF91">
    <property type="entry name" value="INTA PROTEIN"/>
    <property type="match status" value="1"/>
</dbReference>
<proteinExistence type="predicted"/>
<accession>A0A931EZR8</accession>
<keyword evidence="3" id="KW-0233">DNA recombination</keyword>
<dbReference type="Gene3D" id="1.10.443.10">
    <property type="entry name" value="Intergrase catalytic core"/>
    <property type="match status" value="1"/>
</dbReference>
<dbReference type="PANTHER" id="PTHR30349">
    <property type="entry name" value="PHAGE INTEGRASE-RELATED"/>
    <property type="match status" value="1"/>
</dbReference>
<evidence type="ECO:0000256" key="4">
    <source>
        <dbReference type="PROSITE-ProRule" id="PRU01248"/>
    </source>
</evidence>
<evidence type="ECO:0000256" key="3">
    <source>
        <dbReference type="ARBA" id="ARBA00023172"/>
    </source>
</evidence>
<dbReference type="SUPFAM" id="SSF56349">
    <property type="entry name" value="DNA breaking-rejoining enzymes"/>
    <property type="match status" value="1"/>
</dbReference>
<dbReference type="InterPro" id="IPR050090">
    <property type="entry name" value="Tyrosine_recombinase_XerCD"/>
</dbReference>
<dbReference type="Gene3D" id="1.10.150.130">
    <property type="match status" value="1"/>
</dbReference>
<sequence length="452" mass="50079">MPVAGHVHKRCGCRNPQTERQLGAHCPKLTTRGHGSWYLTLDIPAGLDGARRRLRKGGFTSRRAAVRALAQLQTSGSDPQASLLTIAQWLRIWIASRVSLQPATLRNYTAHIDSYLIPHLGGIPLRDLSIRDVQHMFTTIMRRGTITRRPASATLLARLHATLRAALNAAVRENLLPDNPSRYIELPRLRRPHAVVWTSDQIAEWQRSGTRPRVAIWTAAQTATFLTAISGHRLYAVYHLITLRGLRRGEAAGLRWCDLDLDAALITINSQTQRLDGGGLAQCPPKTPTSRRTIALDRTTVTALRRHRDLQQAELALLSEDGGGYVFTTQRGRPMTPDVLTRTFGAMIHESGLPPIRLHDLRHGAASLALQAGADLKVIQDQLGHSSIVLTADTYVIVVPQVARDTAEAVARLIRKAGRRPPGSNRPRRRSGSVRKQSQTVGRRKRHQATVR</sequence>
<feature type="compositionally biased region" description="Basic residues" evidence="5">
    <location>
        <begin position="442"/>
        <end position="452"/>
    </location>
</feature>
<protein>
    <submittedName>
        <fullName evidence="8">Site-specific integrase</fullName>
    </submittedName>
</protein>
<dbReference type="RefSeq" id="WP_195896794.1">
    <property type="nucleotide sequence ID" value="NZ_JADOGI010000053.1"/>
</dbReference>
<dbReference type="AlphaFoldDB" id="A0A931EZR8"/>
<evidence type="ECO:0000256" key="5">
    <source>
        <dbReference type="SAM" id="MobiDB-lite"/>
    </source>
</evidence>
<comment type="caution">
    <text evidence="8">The sequence shown here is derived from an EMBL/GenBank/DDBJ whole genome shotgun (WGS) entry which is preliminary data.</text>
</comment>
<feature type="domain" description="Core-binding (CB)" evidence="7">
    <location>
        <begin position="84"/>
        <end position="171"/>
    </location>
</feature>
<dbReference type="GO" id="GO:0006310">
    <property type="term" value="P:DNA recombination"/>
    <property type="evidence" value="ECO:0007669"/>
    <property type="project" value="UniProtKB-KW"/>
</dbReference>
<keyword evidence="9" id="KW-1185">Reference proteome</keyword>
<organism evidence="8 9">
    <name type="scientific">Nonomuraea cypriaca</name>
    <dbReference type="NCBI Taxonomy" id="1187855"/>
    <lineage>
        <taxon>Bacteria</taxon>
        <taxon>Bacillati</taxon>
        <taxon>Actinomycetota</taxon>
        <taxon>Actinomycetes</taxon>
        <taxon>Streptosporangiales</taxon>
        <taxon>Streptosporangiaceae</taxon>
        <taxon>Nonomuraea</taxon>
    </lineage>
</organism>
<dbReference type="Proteomes" id="UP000605361">
    <property type="component" value="Unassembled WGS sequence"/>
</dbReference>
<dbReference type="InterPro" id="IPR011010">
    <property type="entry name" value="DNA_brk_join_enz"/>
</dbReference>
<dbReference type="PROSITE" id="PS51900">
    <property type="entry name" value="CB"/>
    <property type="match status" value="1"/>
</dbReference>
<dbReference type="InterPro" id="IPR002104">
    <property type="entry name" value="Integrase_catalytic"/>
</dbReference>
<evidence type="ECO:0000256" key="1">
    <source>
        <dbReference type="ARBA" id="ARBA00022908"/>
    </source>
</evidence>
<evidence type="ECO:0000256" key="2">
    <source>
        <dbReference type="ARBA" id="ARBA00023125"/>
    </source>
</evidence>
<keyword evidence="1" id="KW-0229">DNA integration</keyword>
<feature type="domain" description="Tyr recombinase" evidence="6">
    <location>
        <begin position="212"/>
        <end position="408"/>
    </location>
</feature>